<accession>A0A285LUA9</accession>
<dbReference type="EMBL" id="OBEG01000006">
    <property type="protein sequence ID" value="SNY88475.1"/>
    <property type="molecule type" value="Genomic_DNA"/>
</dbReference>
<feature type="domain" description="CSD" evidence="3">
    <location>
        <begin position="1"/>
        <end position="66"/>
    </location>
</feature>
<dbReference type="STRING" id="1379680.GCA_001612615_01689"/>
<dbReference type="RefSeq" id="WP_067781904.1">
    <property type="nucleotide sequence ID" value="NZ_JAMTCV010000017.1"/>
</dbReference>
<dbReference type="InterPro" id="IPR011129">
    <property type="entry name" value="CSD"/>
</dbReference>
<dbReference type="InterPro" id="IPR012340">
    <property type="entry name" value="NA-bd_OB-fold"/>
</dbReference>
<name>A0A285LUA9_9NOCA</name>
<sequence length="68" mass="7430">MALGTVMWFDTEKGFGFIAQDGGGKDVFVDYLDLQGSGFRSLTAGQRVEFELRQSKSGPEAIAVRVIE</sequence>
<comment type="subcellular location">
    <subcellularLocation>
        <location evidence="1">Cytoplasm</location>
    </subcellularLocation>
</comment>
<dbReference type="Gene3D" id="2.40.50.140">
    <property type="entry name" value="Nucleic acid-binding proteins"/>
    <property type="match status" value="1"/>
</dbReference>
<evidence type="ECO:0000256" key="2">
    <source>
        <dbReference type="ARBA" id="ARBA00022490"/>
    </source>
</evidence>
<dbReference type="Pfam" id="PF00313">
    <property type="entry name" value="CSD"/>
    <property type="match status" value="1"/>
</dbReference>
<evidence type="ECO:0000256" key="1">
    <source>
        <dbReference type="ARBA" id="ARBA00004496"/>
    </source>
</evidence>
<dbReference type="AlphaFoldDB" id="A0A285LUA9"/>
<evidence type="ECO:0000313" key="4">
    <source>
        <dbReference type="EMBL" id="SNY88475.1"/>
    </source>
</evidence>
<dbReference type="OrthoDB" id="7477356at2"/>
<gene>
    <name evidence="4" type="ORF">SAMN04244553_5449</name>
</gene>
<keyword evidence="5" id="KW-1185">Reference proteome</keyword>
<keyword evidence="4" id="KW-0238">DNA-binding</keyword>
<dbReference type="InterPro" id="IPR002059">
    <property type="entry name" value="CSP_DNA-bd"/>
</dbReference>
<proteinExistence type="predicted"/>
<dbReference type="InterPro" id="IPR050181">
    <property type="entry name" value="Cold_shock_domain"/>
</dbReference>
<dbReference type="PROSITE" id="PS51857">
    <property type="entry name" value="CSD_2"/>
    <property type="match status" value="1"/>
</dbReference>
<dbReference type="SMART" id="SM00357">
    <property type="entry name" value="CSP"/>
    <property type="match status" value="1"/>
</dbReference>
<dbReference type="CDD" id="cd04458">
    <property type="entry name" value="CSP_CDS"/>
    <property type="match status" value="1"/>
</dbReference>
<dbReference type="InterPro" id="IPR012156">
    <property type="entry name" value="Cold_shock_CspA"/>
</dbReference>
<organism evidence="4 5">
    <name type="scientific">Nocardia amikacinitolerans</name>
    <dbReference type="NCBI Taxonomy" id="756689"/>
    <lineage>
        <taxon>Bacteria</taxon>
        <taxon>Bacillati</taxon>
        <taxon>Actinomycetota</taxon>
        <taxon>Actinomycetes</taxon>
        <taxon>Mycobacteriales</taxon>
        <taxon>Nocardiaceae</taxon>
        <taxon>Nocardia</taxon>
    </lineage>
</organism>
<dbReference type="PRINTS" id="PR00050">
    <property type="entry name" value="COLDSHOCK"/>
</dbReference>
<evidence type="ECO:0000259" key="3">
    <source>
        <dbReference type="PROSITE" id="PS51857"/>
    </source>
</evidence>
<dbReference type="SUPFAM" id="SSF50249">
    <property type="entry name" value="Nucleic acid-binding proteins"/>
    <property type="match status" value="1"/>
</dbReference>
<keyword evidence="2" id="KW-0963">Cytoplasm</keyword>
<dbReference type="GO" id="GO:0003677">
    <property type="term" value="F:DNA binding"/>
    <property type="evidence" value="ECO:0007669"/>
    <property type="project" value="UniProtKB-KW"/>
</dbReference>
<dbReference type="Proteomes" id="UP000219565">
    <property type="component" value="Unassembled WGS sequence"/>
</dbReference>
<protein>
    <submittedName>
        <fullName evidence="4">Cold-shock DNA-binding protein family</fullName>
    </submittedName>
</protein>
<dbReference type="PIRSF" id="PIRSF002599">
    <property type="entry name" value="Cold_shock_A"/>
    <property type="match status" value="1"/>
</dbReference>
<reference evidence="4 5" key="1">
    <citation type="submission" date="2017-09" db="EMBL/GenBank/DDBJ databases">
        <authorList>
            <person name="Ehlers B."/>
            <person name="Leendertz F.H."/>
        </authorList>
    </citation>
    <scope>NUCLEOTIDE SEQUENCE [LARGE SCALE GENOMIC DNA]</scope>
    <source>
        <strain evidence="4 5">DSM 45537</strain>
    </source>
</reference>
<dbReference type="PANTHER" id="PTHR11544">
    <property type="entry name" value="COLD SHOCK DOMAIN CONTAINING PROTEINS"/>
    <property type="match status" value="1"/>
</dbReference>
<dbReference type="GO" id="GO:0005737">
    <property type="term" value="C:cytoplasm"/>
    <property type="evidence" value="ECO:0007669"/>
    <property type="project" value="UniProtKB-SubCell"/>
</dbReference>
<evidence type="ECO:0000313" key="5">
    <source>
        <dbReference type="Proteomes" id="UP000219565"/>
    </source>
</evidence>